<dbReference type="GO" id="GO:0030833">
    <property type="term" value="P:regulation of actin filament polymerization"/>
    <property type="evidence" value="ECO:0007669"/>
    <property type="project" value="InterPro"/>
</dbReference>
<feature type="compositionally biased region" description="Low complexity" evidence="1">
    <location>
        <begin position="1275"/>
        <end position="1310"/>
    </location>
</feature>
<reference evidence="3 4" key="1">
    <citation type="journal article" date="2013" name="Genome Biol.">
        <title>Genome of Acanthamoeba castellanii highlights extensive lateral gene transfer and early evolution of tyrosine kinase signaling.</title>
        <authorList>
            <person name="Clarke M."/>
            <person name="Lohan A.J."/>
            <person name="Liu B."/>
            <person name="Lagkouvardos I."/>
            <person name="Roy S."/>
            <person name="Zafar N."/>
            <person name="Bertelli C."/>
            <person name="Schilde C."/>
            <person name="Kianianmomeni A."/>
            <person name="Burglin T.R."/>
            <person name="Frech C."/>
            <person name="Turcotte B."/>
            <person name="Kopec K.O."/>
            <person name="Synnott J.M."/>
            <person name="Choo C."/>
            <person name="Paponov I."/>
            <person name="Finkler A."/>
            <person name="Soon Heng Tan C."/>
            <person name="Hutchins A.P."/>
            <person name="Weinmeier T."/>
            <person name="Rattei T."/>
            <person name="Chu J.S."/>
            <person name="Gimenez G."/>
            <person name="Irimia M."/>
            <person name="Rigden D.J."/>
            <person name="Fitzpatrick D.A."/>
            <person name="Lorenzo-Morales J."/>
            <person name="Bateman A."/>
            <person name="Chiu C.H."/>
            <person name="Tang P."/>
            <person name="Hegemann P."/>
            <person name="Fromm H."/>
            <person name="Raoult D."/>
            <person name="Greub G."/>
            <person name="Miranda-Saavedra D."/>
            <person name="Chen N."/>
            <person name="Nash P."/>
            <person name="Ginger M.L."/>
            <person name="Horn M."/>
            <person name="Schaap P."/>
            <person name="Caler L."/>
            <person name="Loftus B."/>
        </authorList>
    </citation>
    <scope>NUCLEOTIDE SEQUENCE [LARGE SCALE GENOMIC DNA]</scope>
    <source>
        <strain evidence="3 4">Neff</strain>
    </source>
</reference>
<dbReference type="InterPro" id="IPR009828">
    <property type="entry name" value="CYRIA/CYRIB_Rac1-bd"/>
</dbReference>
<dbReference type="InterPro" id="IPR008081">
    <property type="entry name" value="Cytoplasmic_FMR1-int"/>
</dbReference>
<evidence type="ECO:0000313" key="3">
    <source>
        <dbReference type="EMBL" id="ELR20817.1"/>
    </source>
</evidence>
<dbReference type="Pfam" id="PF05994">
    <property type="entry name" value="FragX_IP"/>
    <property type="match status" value="1"/>
</dbReference>
<dbReference type="PRINTS" id="PR01698">
    <property type="entry name" value="CYTOFMRPINTP"/>
</dbReference>
<protein>
    <submittedName>
        <fullName evidence="3">p53 inducible protein</fullName>
    </submittedName>
</protein>
<sequence>MATVEERINALETFDLVDGQPNIEGPTFAVAFESMSTNGYGHVDNKAFETKWTEEIDKVRQLQEILQRGDAFIKLVYAYRSCLKAIPQVKAQDDPNKGTIYEKTFEVLEPEIKKLKDLMYFMRDTVKLFADHVKVLAAALNSGKKKPRPISEIYIHKLGQMLDFFTIMNALKNMKASPNNDFSFFKRTIGFLRKQMTNDEQATENHSLYLFLAPQNSITMNLKTELQQINGFDDVLALVVNQCARYFEDNMCLVPQEKHSLLRAMSYGLYLMDGDNEKLNVFKSKKISLSPFQKFFKKYPIVPLYGDMQFSLEQTIKSCPHYDEKTWGLPLEDRKLAVEYEIQGQIDSIRTEYNMYLAKFTSMIHQINAWRQNSRGAKYMPEADNKAHYTTILEGLRLLSDWSGKVLLQSAWKYAHPNTNDKLGGEEVKKYERVVKHNYTDEERFALVEIIACLKGLAAVMLRNDGLLSPIIRTHIHTELQDFVQVHLREMIAFASKKKKAVREELLQLRTMAADWKGGQEPDDPALFGKKVKTSKTTTGSDVPERAVGPSQTQLDLIRTIVYGLVAHRYLDKKLEYSDKDYGSSSIKVMEEFLQKSFFYKYTINYTGTIFQVTDLADLWYREYWLELDKCLQFPIELSLPWILTDQILESGNSAMMEFLLYPLDLYNDAANRALYSLHQRFLYDEIEAEVNLCFDQLVFKVSEQIYTHFKIQASSLLLDKPYKQQLELIYSAARFHTPKSRYYVILKQRHFQLLGRSIDLNHLIGQRMNSKLRQNIDFAISRFEASDITTIIELETQLNNIRLMHSLLSEHLELDSFEDMLNEVNESTSLVSFHGRVILHAIFELVYDFFPNYNFNSITNRFVRSPIRGGDVPRESMPKPKMPFMYGSKALNGAYANVFQLQQHFVGIDHFMSLIRVLGRTNLPLLVGECLENLNLKIQNVLVPYVRELFVGMPPSTKLPMFFYGTDGNYGWYKMQLKDMIGYAELNEAFRHFKEFGNTIVFLNLLESALSLVENQRFVQTAPFLGINTENVNAPPTDQDPSASSTVYITAAAILGHLEAHPHLAKAPHILKDLLVHTWKADKLYRPQPVPRSLFKAALARVDEMVARVKDTWSGHMPDNGLLSVDHTTEFYRLWSALQFVFCLPTEEGGMSCQEKFGDGFVWGGITLVYLLQQEQRFRVFDFCSHILNVEEALPVAGNAKDHTIFAFLPVAGQVRDLNQHIFSTLHVFHPVTLSNILILHPPKEEVTLEFINHNGPIASGAYDTTISQSGDISAHPSSGHHAPSSLTPLSSAPSSGSAPSLSPRMAAGGPPPPFGGAPSPRGQLPPPPGSGPSPRGSPSPRGGPPPPPLARDDDYEAPPPLARDDFGAFDEEYAYNDYSSPPPLPRDEEVFDFGAPPPLPPDDFDYGPPPPLPRDDFGAPPPLPYDDFDAPPPLPRD</sequence>
<dbReference type="RefSeq" id="XP_004344560.1">
    <property type="nucleotide sequence ID" value="XM_004344510.1"/>
</dbReference>
<dbReference type="KEGG" id="acan:ACA1_277350"/>
<dbReference type="EMBL" id="KB007908">
    <property type="protein sequence ID" value="ELR20817.1"/>
    <property type="molecule type" value="Genomic_DNA"/>
</dbReference>
<evidence type="ECO:0000256" key="1">
    <source>
        <dbReference type="SAM" id="MobiDB-lite"/>
    </source>
</evidence>
<feature type="region of interest" description="Disordered" evidence="1">
    <location>
        <begin position="1264"/>
        <end position="1439"/>
    </location>
</feature>
<dbReference type="GeneID" id="14921687"/>
<keyword evidence="4" id="KW-1185">Reference proteome</keyword>
<organism evidence="3 4">
    <name type="scientific">Acanthamoeba castellanii (strain ATCC 30010 / Neff)</name>
    <dbReference type="NCBI Taxonomy" id="1257118"/>
    <lineage>
        <taxon>Eukaryota</taxon>
        <taxon>Amoebozoa</taxon>
        <taxon>Discosea</taxon>
        <taxon>Longamoebia</taxon>
        <taxon>Centramoebida</taxon>
        <taxon>Acanthamoebidae</taxon>
        <taxon>Acanthamoeba</taxon>
    </lineage>
</organism>
<feature type="compositionally biased region" description="Polar residues" evidence="1">
    <location>
        <begin position="1264"/>
        <end position="1273"/>
    </location>
</feature>
<dbReference type="PANTHER" id="PTHR12195">
    <property type="entry name" value="CYTOPLASMIC FMR1-INTERACTING PROTEIN-RELATED"/>
    <property type="match status" value="1"/>
</dbReference>
<feature type="compositionally biased region" description="Pro residues" evidence="1">
    <location>
        <begin position="1397"/>
        <end position="1414"/>
    </location>
</feature>
<dbReference type="VEuPathDB" id="AmoebaDB:ACA1_277350"/>
<evidence type="ECO:0000259" key="2">
    <source>
        <dbReference type="Pfam" id="PF07159"/>
    </source>
</evidence>
<name>L8H6F1_ACACF</name>
<evidence type="ECO:0000313" key="4">
    <source>
        <dbReference type="Proteomes" id="UP000011083"/>
    </source>
</evidence>
<proteinExistence type="predicted"/>
<dbReference type="Pfam" id="PF07159">
    <property type="entry name" value="CYRIA-B_Rac1-bd"/>
    <property type="match status" value="1"/>
</dbReference>
<dbReference type="OMA" id="DQPNRVE"/>
<dbReference type="GO" id="GO:0031267">
    <property type="term" value="F:small GTPase binding"/>
    <property type="evidence" value="ECO:0007669"/>
    <property type="project" value="InterPro"/>
</dbReference>
<accession>L8H6F1</accession>
<feature type="compositionally biased region" description="Pro residues" evidence="1">
    <location>
        <begin position="1325"/>
        <end position="1351"/>
    </location>
</feature>
<dbReference type="GO" id="GO:0005737">
    <property type="term" value="C:cytoplasm"/>
    <property type="evidence" value="ECO:0007669"/>
    <property type="project" value="UniProtKB-ARBA"/>
</dbReference>
<feature type="compositionally biased region" description="Pro residues" evidence="1">
    <location>
        <begin position="1421"/>
        <end position="1439"/>
    </location>
</feature>
<dbReference type="PIRSF" id="PIRSF008153">
    <property type="entry name" value="FMR1_interacting"/>
    <property type="match status" value="1"/>
</dbReference>
<dbReference type="Proteomes" id="UP000011083">
    <property type="component" value="Unassembled WGS sequence"/>
</dbReference>
<gene>
    <name evidence="3" type="ORF">ACA1_277350</name>
</gene>
<dbReference type="STRING" id="1257118.L8H6F1"/>
<dbReference type="OrthoDB" id="10265867at2759"/>
<feature type="domain" description="CYRIA/CYRIB Rac1 binding" evidence="2">
    <location>
        <begin position="54"/>
        <end position="266"/>
    </location>
</feature>